<evidence type="ECO:0000313" key="2">
    <source>
        <dbReference type="Proteomes" id="UP000321514"/>
    </source>
</evidence>
<evidence type="ECO:0000313" key="1">
    <source>
        <dbReference type="EMBL" id="GEN13342.1"/>
    </source>
</evidence>
<reference evidence="1 2" key="1">
    <citation type="submission" date="2019-07" db="EMBL/GenBank/DDBJ databases">
        <title>Whole genome shotgun sequence of Myxococcus fulvus NBRC 100333.</title>
        <authorList>
            <person name="Hosoyama A."/>
            <person name="Uohara A."/>
            <person name="Ohji S."/>
            <person name="Ichikawa N."/>
        </authorList>
    </citation>
    <scope>NUCLEOTIDE SEQUENCE [LARGE SCALE GENOMIC DNA]</scope>
    <source>
        <strain evidence="1 2">NBRC 100333</strain>
    </source>
</reference>
<name>A0A511TJ22_MYXFU</name>
<dbReference type="Proteomes" id="UP000321514">
    <property type="component" value="Unassembled WGS sequence"/>
</dbReference>
<accession>A0A511TJ22</accession>
<dbReference type="AlphaFoldDB" id="A0A511TJ22"/>
<sequence length="68" mass="6848">MPRSAWMEGPAVATIVWSSAASSSPSSAPDIVNTLCARVNVKGAAVVVAADGAMVSGRPPTREGHTGR</sequence>
<dbReference type="EMBL" id="BJXR01000078">
    <property type="protein sequence ID" value="GEN13342.1"/>
    <property type="molecule type" value="Genomic_DNA"/>
</dbReference>
<protein>
    <submittedName>
        <fullName evidence="1">Uncharacterized protein</fullName>
    </submittedName>
</protein>
<comment type="caution">
    <text evidence="1">The sequence shown here is derived from an EMBL/GenBank/DDBJ whole genome shotgun (WGS) entry which is preliminary data.</text>
</comment>
<organism evidence="1 2">
    <name type="scientific">Myxococcus fulvus</name>
    <dbReference type="NCBI Taxonomy" id="33"/>
    <lineage>
        <taxon>Bacteria</taxon>
        <taxon>Pseudomonadati</taxon>
        <taxon>Myxococcota</taxon>
        <taxon>Myxococcia</taxon>
        <taxon>Myxococcales</taxon>
        <taxon>Cystobacterineae</taxon>
        <taxon>Myxococcaceae</taxon>
        <taxon>Myxococcus</taxon>
    </lineage>
</organism>
<gene>
    <name evidence="1" type="ORF">MFU01_83790</name>
</gene>
<proteinExistence type="predicted"/>